<keyword evidence="4" id="KW-1185">Reference proteome</keyword>
<organism evidence="3 4">
    <name type="scientific">Geodia barretti</name>
    <name type="common">Barrett's horny sponge</name>
    <dbReference type="NCBI Taxonomy" id="519541"/>
    <lineage>
        <taxon>Eukaryota</taxon>
        <taxon>Metazoa</taxon>
        <taxon>Porifera</taxon>
        <taxon>Demospongiae</taxon>
        <taxon>Heteroscleromorpha</taxon>
        <taxon>Tetractinellida</taxon>
        <taxon>Astrophorina</taxon>
        <taxon>Geodiidae</taxon>
        <taxon>Geodia</taxon>
    </lineage>
</organism>
<feature type="region of interest" description="Disordered" evidence="2">
    <location>
        <begin position="1"/>
        <end position="32"/>
    </location>
</feature>
<sequence>MGKKKGGKGKKEKSEDGLPPPPDLDSQKEGAREALLTFRIQGKEDSILTYEEEAENFKDRNYRQKEKNYDLRTVQTGYRKAMLQQALEYESQEAEKQEVTAEAVEEAMLERLQLARDMETALEDLEDTIVAVGQKLEVERRELDKWLEYKEETVHTEETRTQEMKQQMKEMRDKEIQMEKQIGFRPHHLSYYLLAKWILCSASHTFSHSEQESRMGEARLEIEAKWQKRMEREKDRVSEKLLDSMDKEGRAEMVDNGWLKREIVAVGEMVTELKREVGYLEQRNLQLLEEMQRKQLQELEISIGLLRASTGHTRISSSHAMGDSGASPSLPSLVDVSKNTTTSSGTAGRLGQVERQTLHIRGCVAPLALPPDSTHLPPLAQQRSCHSALPPRGTWPVTADMLDSIT</sequence>
<proteinExistence type="predicted"/>
<evidence type="ECO:0000313" key="4">
    <source>
        <dbReference type="Proteomes" id="UP001174909"/>
    </source>
</evidence>
<dbReference type="InterPro" id="IPR026702">
    <property type="entry name" value="CCDC83"/>
</dbReference>
<accession>A0AA35T302</accession>
<dbReference type="Proteomes" id="UP001174909">
    <property type="component" value="Unassembled WGS sequence"/>
</dbReference>
<reference evidence="3" key="1">
    <citation type="submission" date="2023-03" db="EMBL/GenBank/DDBJ databases">
        <authorList>
            <person name="Steffen K."/>
            <person name="Cardenas P."/>
        </authorList>
    </citation>
    <scope>NUCLEOTIDE SEQUENCE</scope>
</reference>
<feature type="coiled-coil region" evidence="1">
    <location>
        <begin position="104"/>
        <end position="181"/>
    </location>
</feature>
<evidence type="ECO:0000256" key="2">
    <source>
        <dbReference type="SAM" id="MobiDB-lite"/>
    </source>
</evidence>
<dbReference type="EMBL" id="CASHTH010003140">
    <property type="protein sequence ID" value="CAI8040835.1"/>
    <property type="molecule type" value="Genomic_DNA"/>
</dbReference>
<comment type="caution">
    <text evidence="3">The sequence shown here is derived from an EMBL/GenBank/DDBJ whole genome shotgun (WGS) entry which is preliminary data.</text>
</comment>
<name>A0AA35T302_GEOBA</name>
<protein>
    <submittedName>
        <fullName evidence="3">Coiled-coil domain-containing protein 83</fullName>
    </submittedName>
</protein>
<dbReference type="AlphaFoldDB" id="A0AA35T302"/>
<gene>
    <name evidence="3" type="ORF">GBAR_LOCUS22709</name>
</gene>
<dbReference type="PANTHER" id="PTHR21468:SF1">
    <property type="entry name" value="COILED-COIL DOMAIN-CONTAINING PROTEIN 83"/>
    <property type="match status" value="1"/>
</dbReference>
<evidence type="ECO:0000313" key="3">
    <source>
        <dbReference type="EMBL" id="CAI8040835.1"/>
    </source>
</evidence>
<feature type="compositionally biased region" description="Basic residues" evidence="2">
    <location>
        <begin position="1"/>
        <end position="11"/>
    </location>
</feature>
<dbReference type="PANTHER" id="PTHR21468">
    <property type="entry name" value="HSD9"/>
    <property type="match status" value="1"/>
</dbReference>
<evidence type="ECO:0000256" key="1">
    <source>
        <dbReference type="SAM" id="Coils"/>
    </source>
</evidence>
<keyword evidence="1" id="KW-0175">Coiled coil</keyword>